<organism evidence="1 2">
    <name type="scientific">Neiella litorisoli</name>
    <dbReference type="NCBI Taxonomy" id="2771431"/>
    <lineage>
        <taxon>Bacteria</taxon>
        <taxon>Pseudomonadati</taxon>
        <taxon>Pseudomonadota</taxon>
        <taxon>Gammaproteobacteria</taxon>
        <taxon>Alteromonadales</taxon>
        <taxon>Echinimonadaceae</taxon>
        <taxon>Neiella</taxon>
    </lineage>
</organism>
<proteinExistence type="predicted"/>
<protein>
    <submittedName>
        <fullName evidence="1">Uncharacterized protein</fullName>
    </submittedName>
</protein>
<comment type="caution">
    <text evidence="1">The sequence shown here is derived from an EMBL/GenBank/DDBJ whole genome shotgun (WGS) entry which is preliminary data.</text>
</comment>
<keyword evidence="2" id="KW-1185">Reference proteome</keyword>
<dbReference type="RefSeq" id="WP_191144300.1">
    <property type="nucleotide sequence ID" value="NZ_JACXAF010000007.1"/>
</dbReference>
<sequence length="367" mass="41349">MPQFTPSNSPVVLLAGRNAYNHMQQHGLQPDHIRAMLGASGGPKWFVLSALDQYLAGYYFANRQQPLDLLGTSAGGWRFACYCQQQPAEAIARFVDHYSKTVYSAQADADEITTKAIALVDELLGQQGVEQIINHPSFRLHLLVCRGRHLAASSNKYRQMAALAVAAGINAIQRRLLGSSFERIVLHNSHHTPAAPSPFLQFDDFPTRNYKLTTENLRSGLLATGAIPLVIHPQRYLAGPGKGYYYDGGIIDYHFDLPIKTDGLVLYPHFYPAITPGWFDKSLKWRTAAADHYRNVLIVAPSAQFVSTLLHGKISDRNDFKTLTPEQRIPYWQTVIAEGQRLAEFFAERHERQDWMNYVQLMETPPR</sequence>
<dbReference type="InterPro" id="IPR016035">
    <property type="entry name" value="Acyl_Trfase/lysoPLipase"/>
</dbReference>
<dbReference type="Proteomes" id="UP000638014">
    <property type="component" value="Unassembled WGS sequence"/>
</dbReference>
<evidence type="ECO:0000313" key="1">
    <source>
        <dbReference type="EMBL" id="MBD1389203.1"/>
    </source>
</evidence>
<evidence type="ECO:0000313" key="2">
    <source>
        <dbReference type="Proteomes" id="UP000638014"/>
    </source>
</evidence>
<name>A0A8J6QUL8_9GAMM</name>
<accession>A0A8J6QUL8</accession>
<gene>
    <name evidence="1" type="ORF">IC617_07180</name>
</gene>
<dbReference type="SUPFAM" id="SSF52151">
    <property type="entry name" value="FabD/lysophospholipase-like"/>
    <property type="match status" value="1"/>
</dbReference>
<dbReference type="EMBL" id="JACXAF010000007">
    <property type="protein sequence ID" value="MBD1389203.1"/>
    <property type="molecule type" value="Genomic_DNA"/>
</dbReference>
<dbReference type="AlphaFoldDB" id="A0A8J6QUL8"/>
<reference evidence="1" key="1">
    <citation type="submission" date="2020-09" db="EMBL/GenBank/DDBJ databases">
        <title>A novel bacterium of genus Neiella, isolated from South China Sea.</title>
        <authorList>
            <person name="Huang H."/>
            <person name="Mo K."/>
            <person name="Hu Y."/>
        </authorList>
    </citation>
    <scope>NUCLEOTIDE SEQUENCE</scope>
    <source>
        <strain evidence="1">HB171785</strain>
    </source>
</reference>